<dbReference type="HOGENOM" id="CLU_018986_2_2_9"/>
<dbReference type="Gene3D" id="3.40.640.10">
    <property type="entry name" value="Type I PLP-dependent aspartate aminotransferase-like (Major domain)"/>
    <property type="match status" value="1"/>
</dbReference>
<dbReference type="EMBL" id="ABVR01000040">
    <property type="protein sequence ID" value="EEG90006.1"/>
    <property type="molecule type" value="Genomic_DNA"/>
</dbReference>
<keyword evidence="3 8" id="KW-0663">Pyridoxal phosphate</keyword>
<evidence type="ECO:0000256" key="4">
    <source>
        <dbReference type="ARBA" id="ARBA00047175"/>
    </source>
</evidence>
<dbReference type="EC" id="4.4.1.2" evidence="4"/>
<organism evidence="9 10">
    <name type="scientific">Coprococcus comes ATCC 27758</name>
    <dbReference type="NCBI Taxonomy" id="470146"/>
    <lineage>
        <taxon>Bacteria</taxon>
        <taxon>Bacillati</taxon>
        <taxon>Bacillota</taxon>
        <taxon>Clostridia</taxon>
        <taxon>Lachnospirales</taxon>
        <taxon>Lachnospiraceae</taxon>
        <taxon>Coprococcus</taxon>
    </lineage>
</organism>
<reference evidence="9 10" key="1">
    <citation type="submission" date="2009-02" db="EMBL/GenBank/DDBJ databases">
        <authorList>
            <person name="Fulton L."/>
            <person name="Clifton S."/>
            <person name="Fulton B."/>
            <person name="Xu J."/>
            <person name="Minx P."/>
            <person name="Pepin K.H."/>
            <person name="Johnson M."/>
            <person name="Bhonagiri V."/>
            <person name="Nash W.E."/>
            <person name="Mardis E.R."/>
            <person name="Wilson R.K."/>
        </authorList>
    </citation>
    <scope>NUCLEOTIDE SEQUENCE [LARGE SCALE GENOMIC DNA]</scope>
    <source>
        <strain evidence="9 10">ATCC 27758</strain>
    </source>
</reference>
<dbReference type="Pfam" id="PF01053">
    <property type="entry name" value="Cys_Met_Meta_PP"/>
    <property type="match status" value="1"/>
</dbReference>
<dbReference type="InterPro" id="IPR015422">
    <property type="entry name" value="PyrdxlP-dep_Trfase_small"/>
</dbReference>
<comment type="cofactor">
    <cofactor evidence="1 8">
        <name>pyridoxal 5'-phosphate</name>
        <dbReference type="ChEBI" id="CHEBI:597326"/>
    </cofactor>
</comment>
<comment type="catalytic activity">
    <reaction evidence="7">
        <text>L-methionine + H2O = methanethiol + 2-oxobutanoate + NH4(+)</text>
        <dbReference type="Rhea" id="RHEA:23800"/>
        <dbReference type="ChEBI" id="CHEBI:15377"/>
        <dbReference type="ChEBI" id="CHEBI:16007"/>
        <dbReference type="ChEBI" id="CHEBI:16763"/>
        <dbReference type="ChEBI" id="CHEBI:28938"/>
        <dbReference type="ChEBI" id="CHEBI:57844"/>
        <dbReference type="EC" id="4.4.1.11"/>
    </reaction>
    <physiologicalReaction direction="left-to-right" evidence="7">
        <dbReference type="Rhea" id="RHEA:23801"/>
    </physiologicalReaction>
</comment>
<sequence>MAAITALMEIFKPGDHIIIDEDLYGGSIRLFHSINVKNGLTFTSVDLSSVDVEDYIQDNTKAIYAETPTNPMMRVSDLEELSKKAKKHELLLIVDNTFLSPYFQNPLKLGADIVVHSGTKYLGGHNDTLAGFLITNREDIQEQLRFIIKTTGATLAPMDSWLILRGIKTLGVRMDRAQENALKIAHFLEKQEYVTRVLYPGLESHPGYELMKKQARGFGSILTFEVDSKERAYHILENVKLIQFAESLGGTETLITYPITQTHADLSREELDRNGITDRILRLSVGIEGAEDLIADLEAVLK</sequence>
<evidence type="ECO:0000313" key="10">
    <source>
        <dbReference type="Proteomes" id="UP000003793"/>
    </source>
</evidence>
<proteinExistence type="inferred from homology"/>
<evidence type="ECO:0000256" key="8">
    <source>
        <dbReference type="RuleBase" id="RU362118"/>
    </source>
</evidence>
<dbReference type="SUPFAM" id="SSF53383">
    <property type="entry name" value="PLP-dependent transferases"/>
    <property type="match status" value="1"/>
</dbReference>
<dbReference type="PROSITE" id="PS00868">
    <property type="entry name" value="CYS_MET_METAB_PP"/>
    <property type="match status" value="1"/>
</dbReference>
<dbReference type="Proteomes" id="UP000003793">
    <property type="component" value="Unassembled WGS sequence"/>
</dbReference>
<dbReference type="InterPro" id="IPR015424">
    <property type="entry name" value="PyrdxlP-dep_Trfase"/>
</dbReference>
<gene>
    <name evidence="9" type="ORF">COPCOM_01881</name>
</gene>
<dbReference type="InterPro" id="IPR054542">
    <property type="entry name" value="Cys_met_metab_PP"/>
</dbReference>
<protein>
    <recommendedName>
        <fullName evidence="4">homocysteine desulfhydrase</fullName>
        <ecNumber evidence="4">4.4.1.2</ecNumber>
    </recommendedName>
    <alternativeName>
        <fullName evidence="5">Homocysteine desulfhydrase</fullName>
    </alternativeName>
</protein>
<name>C0B9Q4_9FIRM</name>
<dbReference type="GO" id="GO:0047982">
    <property type="term" value="F:homocysteine desulfhydrase activity"/>
    <property type="evidence" value="ECO:0007669"/>
    <property type="project" value="UniProtKB-EC"/>
</dbReference>
<dbReference type="InterPro" id="IPR015421">
    <property type="entry name" value="PyrdxlP-dep_Trfase_major"/>
</dbReference>
<comment type="catalytic activity">
    <reaction evidence="6">
        <text>L-homocysteine + H2O = 2-oxobutanoate + hydrogen sulfide + NH4(+) + H(+)</text>
        <dbReference type="Rhea" id="RHEA:14501"/>
        <dbReference type="ChEBI" id="CHEBI:15377"/>
        <dbReference type="ChEBI" id="CHEBI:15378"/>
        <dbReference type="ChEBI" id="CHEBI:16763"/>
        <dbReference type="ChEBI" id="CHEBI:28938"/>
        <dbReference type="ChEBI" id="CHEBI:29919"/>
        <dbReference type="ChEBI" id="CHEBI:58199"/>
        <dbReference type="EC" id="4.4.1.2"/>
    </reaction>
    <physiologicalReaction direction="left-to-right" evidence="6">
        <dbReference type="Rhea" id="RHEA:14502"/>
    </physiologicalReaction>
</comment>
<evidence type="ECO:0000256" key="7">
    <source>
        <dbReference type="ARBA" id="ARBA00052699"/>
    </source>
</evidence>
<evidence type="ECO:0000256" key="6">
    <source>
        <dbReference type="ARBA" id="ARBA00048780"/>
    </source>
</evidence>
<dbReference type="GO" id="GO:0005737">
    <property type="term" value="C:cytoplasm"/>
    <property type="evidence" value="ECO:0007669"/>
    <property type="project" value="TreeGrafter"/>
</dbReference>
<dbReference type="GO" id="GO:0030170">
    <property type="term" value="F:pyridoxal phosphate binding"/>
    <property type="evidence" value="ECO:0007669"/>
    <property type="project" value="InterPro"/>
</dbReference>
<accession>C0B9Q4</accession>
<dbReference type="GO" id="GO:0009086">
    <property type="term" value="P:methionine biosynthetic process"/>
    <property type="evidence" value="ECO:0007669"/>
    <property type="project" value="UniProtKB-ARBA"/>
</dbReference>
<evidence type="ECO:0000256" key="3">
    <source>
        <dbReference type="ARBA" id="ARBA00022898"/>
    </source>
</evidence>
<evidence type="ECO:0000313" key="9">
    <source>
        <dbReference type="EMBL" id="EEG90006.1"/>
    </source>
</evidence>
<dbReference type="GO" id="GO:0018826">
    <property type="term" value="F:methionine gamma-lyase activity"/>
    <property type="evidence" value="ECO:0007669"/>
    <property type="project" value="UniProtKB-EC"/>
</dbReference>
<evidence type="ECO:0000256" key="2">
    <source>
        <dbReference type="ARBA" id="ARBA00009077"/>
    </source>
</evidence>
<dbReference type="PANTHER" id="PTHR11808:SF90">
    <property type="entry name" value="CYSTATHIONINE GAMMA-SYNTHASE"/>
    <property type="match status" value="1"/>
</dbReference>
<comment type="caution">
    <text evidence="9">The sequence shown here is derived from an EMBL/GenBank/DDBJ whole genome shotgun (WGS) entry which is preliminary data.</text>
</comment>
<dbReference type="FunFam" id="3.40.640.10:FF:000046">
    <property type="entry name" value="Cystathionine gamma-lyase"/>
    <property type="match status" value="1"/>
</dbReference>
<dbReference type="FunFam" id="3.90.1150.10:FF:000033">
    <property type="entry name" value="Cystathionine gamma-synthase"/>
    <property type="match status" value="1"/>
</dbReference>
<dbReference type="PANTHER" id="PTHR11808">
    <property type="entry name" value="TRANS-SULFURATION ENZYME FAMILY MEMBER"/>
    <property type="match status" value="1"/>
</dbReference>
<dbReference type="AlphaFoldDB" id="C0B9Q4"/>
<comment type="similarity">
    <text evidence="2 8">Belongs to the trans-sulfuration enzymes family.</text>
</comment>
<evidence type="ECO:0000256" key="5">
    <source>
        <dbReference type="ARBA" id="ARBA00047199"/>
    </source>
</evidence>
<dbReference type="GO" id="GO:0019346">
    <property type="term" value="P:transsulfuration"/>
    <property type="evidence" value="ECO:0007669"/>
    <property type="project" value="InterPro"/>
</dbReference>
<dbReference type="CDD" id="cd00614">
    <property type="entry name" value="CGS_like"/>
    <property type="match status" value="1"/>
</dbReference>
<dbReference type="Gene3D" id="3.90.1150.10">
    <property type="entry name" value="Aspartate Aminotransferase, domain 1"/>
    <property type="match status" value="1"/>
</dbReference>
<dbReference type="InterPro" id="IPR000277">
    <property type="entry name" value="Cys/Met-Metab_PyrdxlP-dep_enz"/>
</dbReference>
<reference evidence="9 10" key="2">
    <citation type="submission" date="2009-03" db="EMBL/GenBank/DDBJ databases">
        <title>Draft genome sequence of Coprococcus comes (ATCC 27758).</title>
        <authorList>
            <person name="Sudarsanam P."/>
            <person name="Ley R."/>
            <person name="Guruge J."/>
            <person name="Turnbaugh P.J."/>
            <person name="Mahowald M."/>
            <person name="Liep D."/>
            <person name="Gordon J."/>
        </authorList>
    </citation>
    <scope>NUCLEOTIDE SEQUENCE [LARGE SCALE GENOMIC DNA]</scope>
    <source>
        <strain evidence="9 10">ATCC 27758</strain>
    </source>
</reference>
<evidence type="ECO:0000256" key="1">
    <source>
        <dbReference type="ARBA" id="ARBA00001933"/>
    </source>
</evidence>